<evidence type="ECO:0000256" key="11">
    <source>
        <dbReference type="ARBA" id="ARBA00023065"/>
    </source>
</evidence>
<comment type="function">
    <text evidence="14">Catalytic subunit of the V1 complex of vacuolar(H+)-ATPase (V-ATPase), a multisubunit enzyme composed of a peripheral complex (V1) that hydrolyzes ATP and a membrane integral complex (V0) that translocates protons. V-ATPase is responsible for acidifying and maintaining the pH of intracellular compartments.</text>
</comment>
<dbReference type="InterPro" id="IPR022878">
    <property type="entry name" value="V-ATPase_asu"/>
</dbReference>
<dbReference type="OrthoDB" id="1676488at2759"/>
<keyword evidence="6" id="KW-0375">Hydrogen ion transport</keyword>
<dbReference type="GO" id="GO:0003677">
    <property type="term" value="F:DNA binding"/>
    <property type="evidence" value="ECO:0007669"/>
    <property type="project" value="InterPro"/>
</dbReference>
<dbReference type="FunFam" id="2.40.50.100:FF:000008">
    <property type="entry name" value="V-type proton ATPase catalytic subunit A"/>
    <property type="match status" value="1"/>
</dbReference>
<evidence type="ECO:0000256" key="2">
    <source>
        <dbReference type="ARBA" id="ARBA00012473"/>
    </source>
</evidence>
<dbReference type="InterPro" id="IPR027417">
    <property type="entry name" value="P-loop_NTPase"/>
</dbReference>
<dbReference type="GO" id="GO:0055082">
    <property type="term" value="P:intracellular chemical homeostasis"/>
    <property type="evidence" value="ECO:0007669"/>
    <property type="project" value="UniProtKB-ARBA"/>
</dbReference>
<dbReference type="SUPFAM" id="SSF47917">
    <property type="entry name" value="C-terminal domain of alpha and beta subunits of F1 ATP synthase"/>
    <property type="match status" value="1"/>
</dbReference>
<dbReference type="Gene3D" id="3.40.50.300">
    <property type="entry name" value="P-loop containing nucleotide triphosphate hydrolases"/>
    <property type="match status" value="1"/>
</dbReference>
<dbReference type="SUPFAM" id="SSF55608">
    <property type="entry name" value="Homing endonucleases"/>
    <property type="match status" value="2"/>
</dbReference>
<sequence>MAGALENAKKYLPKLRDEEIENNFGRVFSVSGPVVIAEQMAGSAMYELVRVGYYELVGEVIRIDGDKATVQVYEETTGLTVGDPIVRTGKPLSCELGPGLCSNIYDGIQRPLQAIQDVSQSIYIPRGVSTEALDKNIPWEFEPVNVKVGDHLTGGDIFGKVFENSLITQNILLPPKAAGTVTYIAPKGNYTLKDKIIELEINGQKRSYGLYHTWPVRTPRPVSEKLAADFPLLTGQRVLDALFPCVQGGTTAIPGAFGCGKTVISQSLSKYSNSDLIIYTGCFAKGTPVLMADGAIQVIEAIGVGDQVLGPDSTPRTVVALPRGTDDMYVVTETTQHRDTAEAVGIRNFTCNASHKIVVRTPRHVLVTEQDIHGEKQSSVVTFEKTVMQVEGREIEMVKAQTKSFQHSTHANAAEIAREYADNLSRDPIDWVIEARDIDVVDDQVRRATTQLSAPILVENTQIDAFLTKQGFATGGNELAYLMGLWVGDGYAKSDTLTVSVHDVQLHQRIKEFGDVFDLDTTIDQHHGENEASICLRSREVRDNGIRHPNTGNVLYDALKHFTSAGTKTIPQFIVTEKIVQREYFLAGLVDSDGHVEKEPALSATIKTIHTSVCDGIVAVARSLGVRVSVDTSQPVVIEGVKHAKAYSVFLSGEALASVLAKCSLDRKQVPTPATVSRQPETFHFSVTKIERAEYFGITLSDDSDHKFLLANNVVVHNCGERGNEMAEVLMDFPELSIEIDGRKESIMKRTTLVANTSNMPVAAREASIYTGITLAEYFRDQGRNVAMMADSTSRWAEALREISGRLAEMPADSGYPAYLGARLASFYERAGKVTCLGNPRRQGSVSIVGAVSPPGGDFSDPVTSATLGIVQVFWGLDKKLAQRKHFPSVNWSLSYSNYTKALDPYYESMDPEFVSLRTKFRDILQTEEDLAEIVQLVGKSALAETDKITLDVAKIIKDDFLQQNGYSNYDRYCPFFKTVGMMRNMILFYELARSTVESSNGSLTWNRIRDHIGDIPYKLSSMKFEDPQDGEQVVRAKYAALYKEIEERFRALSE</sequence>
<evidence type="ECO:0000256" key="6">
    <source>
        <dbReference type="ARBA" id="ARBA00022781"/>
    </source>
</evidence>
<dbReference type="GO" id="GO:0046034">
    <property type="term" value="P:ATP metabolic process"/>
    <property type="evidence" value="ECO:0007669"/>
    <property type="project" value="InterPro"/>
</dbReference>
<dbReference type="InterPro" id="IPR020003">
    <property type="entry name" value="ATPase_a/bsu_AS"/>
</dbReference>
<dbReference type="PANTHER" id="PTHR43607:SF1">
    <property type="entry name" value="H(+)-TRANSPORTING TWO-SECTOR ATPASE"/>
    <property type="match status" value="1"/>
</dbReference>
<dbReference type="Gene3D" id="2.40.30.20">
    <property type="match status" value="1"/>
</dbReference>
<dbReference type="Pfam" id="PF02874">
    <property type="entry name" value="ATP-synt_ab_N"/>
    <property type="match status" value="1"/>
</dbReference>
<dbReference type="InterPro" id="IPR036844">
    <property type="entry name" value="Hint_dom_sf"/>
</dbReference>
<name>A0A4V1IUG2_9FUNG</name>
<keyword evidence="11" id="KW-0406">Ion transport</keyword>
<evidence type="ECO:0000256" key="5">
    <source>
        <dbReference type="ARBA" id="ARBA00022741"/>
    </source>
</evidence>
<dbReference type="Pfam" id="PF22919">
    <property type="entry name" value="ATP-synt_VA_C"/>
    <property type="match status" value="1"/>
</dbReference>
<dbReference type="InterPro" id="IPR036121">
    <property type="entry name" value="ATPase_F1/V1/A1_a/bsu_N_sf"/>
</dbReference>
<keyword evidence="17" id="KW-1185">Reference proteome</keyword>
<dbReference type="InterPro" id="IPR031686">
    <property type="entry name" value="ATP-synth_a_Xtn"/>
</dbReference>
<evidence type="ECO:0000256" key="10">
    <source>
        <dbReference type="ARBA" id="ARBA00023000"/>
    </source>
</evidence>
<dbReference type="Gene3D" id="2.170.16.10">
    <property type="entry name" value="Hedgehog/Intein (Hint) domain"/>
    <property type="match status" value="1"/>
</dbReference>
<evidence type="ECO:0000256" key="8">
    <source>
        <dbReference type="ARBA" id="ARBA00022840"/>
    </source>
</evidence>
<evidence type="ECO:0000256" key="4">
    <source>
        <dbReference type="ARBA" id="ARBA00022448"/>
    </source>
</evidence>
<accession>A0A4V1IUG2</accession>
<dbReference type="InterPro" id="IPR007868">
    <property type="entry name" value="Hom_end_hint"/>
</dbReference>
<evidence type="ECO:0000256" key="12">
    <source>
        <dbReference type="ARBA" id="ARBA00029427"/>
    </source>
</evidence>
<keyword evidence="5" id="KW-0547">Nucleotide-binding</keyword>
<dbReference type="Gene3D" id="2.40.50.100">
    <property type="match status" value="1"/>
</dbReference>
<dbReference type="CDD" id="cd18119">
    <property type="entry name" value="ATP-synt_V_A-type_alpha_N"/>
    <property type="match status" value="1"/>
</dbReference>
<keyword evidence="10" id="KW-0651">Protein splicing</keyword>
<evidence type="ECO:0000256" key="7">
    <source>
        <dbReference type="ARBA" id="ARBA00022813"/>
    </source>
</evidence>
<dbReference type="SUPFAM" id="SSF51294">
    <property type="entry name" value="Hedgehog/intein (Hint) domain"/>
    <property type="match status" value="1"/>
</dbReference>
<organism evidence="16 17">
    <name type="scientific">Caulochytrium protostelioides</name>
    <dbReference type="NCBI Taxonomy" id="1555241"/>
    <lineage>
        <taxon>Eukaryota</taxon>
        <taxon>Fungi</taxon>
        <taxon>Fungi incertae sedis</taxon>
        <taxon>Chytridiomycota</taxon>
        <taxon>Chytridiomycota incertae sedis</taxon>
        <taxon>Chytridiomycetes</taxon>
        <taxon>Caulochytriales</taxon>
        <taxon>Caulochytriaceae</taxon>
        <taxon>Caulochytrium</taxon>
    </lineage>
</organism>
<dbReference type="InterPro" id="IPR004100">
    <property type="entry name" value="ATPase_F1/V1/A1_a/bsu_N"/>
</dbReference>
<dbReference type="AlphaFoldDB" id="A0A4V1IUG2"/>
<dbReference type="PROSITE" id="PS50818">
    <property type="entry name" value="INTEIN_C_TER"/>
    <property type="match status" value="1"/>
</dbReference>
<dbReference type="Pfam" id="PF05203">
    <property type="entry name" value="Hom_end_hint"/>
    <property type="match status" value="1"/>
</dbReference>
<evidence type="ECO:0000256" key="9">
    <source>
        <dbReference type="ARBA" id="ARBA00022967"/>
    </source>
</evidence>
<dbReference type="PRINTS" id="PR00379">
    <property type="entry name" value="INTEIN"/>
</dbReference>
<evidence type="ECO:0000313" key="17">
    <source>
        <dbReference type="Proteomes" id="UP000274922"/>
    </source>
</evidence>
<keyword evidence="8" id="KW-0067">ATP-binding</keyword>
<dbReference type="SUPFAM" id="SSF52540">
    <property type="entry name" value="P-loop containing nucleoside triphosphate hydrolases"/>
    <property type="match status" value="2"/>
</dbReference>
<evidence type="ECO:0000256" key="14">
    <source>
        <dbReference type="ARBA" id="ARBA00058996"/>
    </source>
</evidence>
<reference evidence="17" key="1">
    <citation type="journal article" date="2018" name="Nat. Microbiol.">
        <title>Leveraging single-cell genomics to expand the fungal tree of life.</title>
        <authorList>
            <person name="Ahrendt S.R."/>
            <person name="Quandt C.A."/>
            <person name="Ciobanu D."/>
            <person name="Clum A."/>
            <person name="Salamov A."/>
            <person name="Andreopoulos B."/>
            <person name="Cheng J.F."/>
            <person name="Woyke T."/>
            <person name="Pelin A."/>
            <person name="Henrissat B."/>
            <person name="Reynolds N.K."/>
            <person name="Benny G.L."/>
            <person name="Smith M.E."/>
            <person name="James T.Y."/>
            <person name="Grigoriev I.V."/>
        </authorList>
    </citation>
    <scope>NUCLEOTIDE SEQUENCE [LARGE SCALE GENOMIC DNA]</scope>
    <source>
        <strain evidence="17">ATCC 52028</strain>
    </source>
</reference>
<evidence type="ECO:0000256" key="1">
    <source>
        <dbReference type="ARBA" id="ARBA00008936"/>
    </source>
</evidence>
<keyword evidence="9" id="KW-1278">Translocase</keyword>
<dbReference type="CDD" id="cd01134">
    <property type="entry name" value="V_A-ATPase_A"/>
    <property type="match status" value="1"/>
</dbReference>
<gene>
    <name evidence="16" type="ORF">CXG81DRAFT_19597</name>
</gene>
<feature type="domain" description="DOD-type homing endonuclease" evidence="15">
    <location>
        <begin position="482"/>
        <end position="626"/>
    </location>
</feature>
<protein>
    <recommendedName>
        <fullName evidence="3">V-type proton ATPase catalytic subunit A</fullName>
        <ecNumber evidence="2">7.1.2.2</ecNumber>
    </recommendedName>
</protein>
<comment type="subcellular location">
    <subcellularLocation>
        <location evidence="12">Vacuole membrane</location>
        <topology evidence="12">Peripheral membrane protein</topology>
        <orientation evidence="12">Cytoplasmic side</orientation>
    </subcellularLocation>
</comment>
<dbReference type="InterPro" id="IPR030934">
    <property type="entry name" value="Intein_C"/>
</dbReference>
<dbReference type="GO" id="GO:0046961">
    <property type="term" value="F:proton-transporting ATPase activity, rotational mechanism"/>
    <property type="evidence" value="ECO:0007669"/>
    <property type="project" value="InterPro"/>
</dbReference>
<dbReference type="InterPro" id="IPR023366">
    <property type="entry name" value="ATP_synth_asu-like_sf"/>
</dbReference>
<dbReference type="EC" id="7.1.2.2" evidence="2"/>
<dbReference type="Pfam" id="PF05204">
    <property type="entry name" value="Hom_end"/>
    <property type="match status" value="1"/>
</dbReference>
<dbReference type="PANTHER" id="PTHR43607">
    <property type="entry name" value="V-TYPE PROTON ATPASE CATALYTIC SUBUNIT A"/>
    <property type="match status" value="1"/>
</dbReference>
<dbReference type="Proteomes" id="UP000274922">
    <property type="component" value="Unassembled WGS sequence"/>
</dbReference>
<dbReference type="InterPro" id="IPR027434">
    <property type="entry name" value="Homing_endonucl"/>
</dbReference>
<dbReference type="CDD" id="cd18111">
    <property type="entry name" value="ATP-synt_V_A-type_alpha_C"/>
    <property type="match status" value="1"/>
</dbReference>
<dbReference type="FunFam" id="1.10.1140.10:FF:000002">
    <property type="entry name" value="V-type proton ATPase catalytic subunit A"/>
    <property type="match status" value="1"/>
</dbReference>
<dbReference type="GO" id="GO:0005524">
    <property type="term" value="F:ATP binding"/>
    <property type="evidence" value="ECO:0007669"/>
    <property type="project" value="UniProtKB-KW"/>
</dbReference>
<dbReference type="EMBL" id="ML014215">
    <property type="protein sequence ID" value="RKP00449.1"/>
    <property type="molecule type" value="Genomic_DNA"/>
</dbReference>
<evidence type="ECO:0000256" key="13">
    <source>
        <dbReference type="ARBA" id="ARBA00048383"/>
    </source>
</evidence>
<dbReference type="FunFam" id="2.40.30.20:FF:000002">
    <property type="entry name" value="V-type proton ATPase catalytic subunit A"/>
    <property type="match status" value="1"/>
</dbReference>
<evidence type="ECO:0000259" key="15">
    <source>
        <dbReference type="PROSITE" id="PS50819"/>
    </source>
</evidence>
<dbReference type="InterPro" id="IPR055190">
    <property type="entry name" value="ATP-synt_VA_C"/>
</dbReference>
<comment type="similarity">
    <text evidence="1">Belongs to the ATPase alpha/beta chains family.</text>
</comment>
<dbReference type="InterPro" id="IPR004042">
    <property type="entry name" value="Intein_endonuc_central"/>
</dbReference>
<proteinExistence type="inferred from homology"/>
<dbReference type="Gene3D" id="1.10.1140.10">
    <property type="entry name" value="Bovine Mitochondrial F1-atpase, Atp Synthase Beta Chain, Chain D, domain 3"/>
    <property type="match status" value="1"/>
</dbReference>
<dbReference type="InterPro" id="IPR024034">
    <property type="entry name" value="ATPase_F1/V1_b/a_C"/>
</dbReference>
<keyword evidence="4" id="KW-0813">Transport</keyword>
<dbReference type="GO" id="GO:0000329">
    <property type="term" value="C:fungal-type vacuole membrane"/>
    <property type="evidence" value="ECO:0007669"/>
    <property type="project" value="TreeGrafter"/>
</dbReference>
<comment type="catalytic activity">
    <reaction evidence="13">
        <text>ATP + H2O + 4 H(+)(in) = ADP + phosphate + 5 H(+)(out)</text>
        <dbReference type="Rhea" id="RHEA:57720"/>
        <dbReference type="ChEBI" id="CHEBI:15377"/>
        <dbReference type="ChEBI" id="CHEBI:15378"/>
        <dbReference type="ChEBI" id="CHEBI:30616"/>
        <dbReference type="ChEBI" id="CHEBI:43474"/>
        <dbReference type="ChEBI" id="CHEBI:456216"/>
        <dbReference type="EC" id="7.1.2.2"/>
    </reaction>
</comment>
<dbReference type="GO" id="GO:0004519">
    <property type="term" value="F:endonuclease activity"/>
    <property type="evidence" value="ECO:0007669"/>
    <property type="project" value="InterPro"/>
</dbReference>
<dbReference type="SUPFAM" id="SSF50615">
    <property type="entry name" value="N-terminal domain of alpha and beta subunits of F1 ATP synthase"/>
    <property type="match status" value="1"/>
</dbReference>
<dbReference type="InterPro" id="IPR007869">
    <property type="entry name" value="Homing_endonuc_PI-Sce"/>
</dbReference>
<evidence type="ECO:0000313" key="16">
    <source>
        <dbReference type="EMBL" id="RKP00449.1"/>
    </source>
</evidence>
<evidence type="ECO:0000256" key="3">
    <source>
        <dbReference type="ARBA" id="ARBA00018860"/>
    </source>
</evidence>
<dbReference type="GO" id="GO:0016539">
    <property type="term" value="P:intein-mediated protein splicing"/>
    <property type="evidence" value="ECO:0007669"/>
    <property type="project" value="InterPro"/>
</dbReference>
<dbReference type="Gene3D" id="3.10.28.10">
    <property type="entry name" value="Homing endonucleases"/>
    <property type="match status" value="2"/>
</dbReference>
<dbReference type="PROSITE" id="PS00152">
    <property type="entry name" value="ATPASE_ALPHA_BETA"/>
    <property type="match status" value="1"/>
</dbReference>
<dbReference type="InterPro" id="IPR006142">
    <property type="entry name" value="INTEIN"/>
</dbReference>
<dbReference type="PROSITE" id="PS50819">
    <property type="entry name" value="INTEIN_ENDONUCLEASE"/>
    <property type="match status" value="1"/>
</dbReference>
<keyword evidence="7" id="KW-0068">Autocatalytic cleavage</keyword>
<dbReference type="Pfam" id="PF16886">
    <property type="entry name" value="ATP-synt_ab_Xtn"/>
    <property type="match status" value="1"/>
</dbReference>
<dbReference type="STRING" id="1555241.A0A4V1IUG2"/>